<dbReference type="PANTHER" id="PTHR48079:SF6">
    <property type="entry name" value="NAD(P)-BINDING DOMAIN-CONTAINING PROTEIN-RELATED"/>
    <property type="match status" value="1"/>
</dbReference>
<dbReference type="SUPFAM" id="SSF51735">
    <property type="entry name" value="NAD(P)-binding Rossmann-fold domains"/>
    <property type="match status" value="1"/>
</dbReference>
<feature type="domain" description="NAD-dependent epimerase/dehydratase" evidence="1">
    <location>
        <begin position="11"/>
        <end position="234"/>
    </location>
</feature>
<dbReference type="AlphaFoldDB" id="A0A2S8GPJ3"/>
<proteinExistence type="predicted"/>
<dbReference type="Proteomes" id="UP000237819">
    <property type="component" value="Unassembled WGS sequence"/>
</dbReference>
<dbReference type="Gene3D" id="3.40.50.720">
    <property type="entry name" value="NAD(P)-binding Rossmann-like Domain"/>
    <property type="match status" value="1"/>
</dbReference>
<organism evidence="2 3">
    <name type="scientific">Blastopirellula marina</name>
    <dbReference type="NCBI Taxonomy" id="124"/>
    <lineage>
        <taxon>Bacteria</taxon>
        <taxon>Pseudomonadati</taxon>
        <taxon>Planctomycetota</taxon>
        <taxon>Planctomycetia</taxon>
        <taxon>Pirellulales</taxon>
        <taxon>Pirellulaceae</taxon>
        <taxon>Blastopirellula</taxon>
    </lineage>
</organism>
<dbReference type="GO" id="GO:0005737">
    <property type="term" value="C:cytoplasm"/>
    <property type="evidence" value="ECO:0007669"/>
    <property type="project" value="TreeGrafter"/>
</dbReference>
<dbReference type="InterPro" id="IPR001509">
    <property type="entry name" value="Epimerase_deHydtase"/>
</dbReference>
<evidence type="ECO:0000313" key="2">
    <source>
        <dbReference type="EMBL" id="PQO46363.1"/>
    </source>
</evidence>
<gene>
    <name evidence="2" type="ORF">C5Y93_10300</name>
</gene>
<evidence type="ECO:0000259" key="1">
    <source>
        <dbReference type="Pfam" id="PF01370"/>
    </source>
</evidence>
<dbReference type="GO" id="GO:0004029">
    <property type="term" value="F:aldehyde dehydrogenase (NAD+) activity"/>
    <property type="evidence" value="ECO:0007669"/>
    <property type="project" value="TreeGrafter"/>
</dbReference>
<sequence length="334" mass="36792">MGITEDNVVRVLVTGATGLLGNNVVRMLLEHGQQVRVMVRDSRANRSLAKLDIEIVQGDVKDEESVKTAMLGADAVIHSAAMVHIGWTKEKLMQPTNVEGTRIVGEAALKQKIRMVHVSSVDALGIGQEDAPANEETPREGKIPCPYVLTKRAAEEELQKLIANGLHAVIVNPGLMFGPWDWKPSSGRMLISVVKKQPPLAPRGGGTTCDVRDVALGCINAIGHGRVGENYILGGENISYFDLWTRIANMTGRRPPWRRMGPFISMMVGMFGDTWATMEGKEGEVNSAALRIAGQFHYYSSDKAKAELGYNNRPLDQTLEDAWHWFRKHGYLPL</sequence>
<protein>
    <submittedName>
        <fullName evidence="2">HpnA protein</fullName>
    </submittedName>
</protein>
<dbReference type="Pfam" id="PF01370">
    <property type="entry name" value="Epimerase"/>
    <property type="match status" value="1"/>
</dbReference>
<name>A0A2S8GPJ3_9BACT</name>
<dbReference type="PANTHER" id="PTHR48079">
    <property type="entry name" value="PROTEIN YEEZ"/>
    <property type="match status" value="1"/>
</dbReference>
<dbReference type="EMBL" id="PUHZ01000010">
    <property type="protein sequence ID" value="PQO46363.1"/>
    <property type="molecule type" value="Genomic_DNA"/>
</dbReference>
<reference evidence="2 3" key="1">
    <citation type="submission" date="2018-02" db="EMBL/GenBank/DDBJ databases">
        <title>Comparative genomes isolates from brazilian mangrove.</title>
        <authorList>
            <person name="Araujo J.E."/>
            <person name="Taketani R.G."/>
            <person name="Silva M.C.P."/>
            <person name="Loureco M.V."/>
            <person name="Andreote F.D."/>
        </authorList>
    </citation>
    <scope>NUCLEOTIDE SEQUENCE [LARGE SCALE GENOMIC DNA]</scope>
    <source>
        <strain evidence="2 3">Nap-Phe MGV</strain>
    </source>
</reference>
<dbReference type="InterPro" id="IPR036291">
    <property type="entry name" value="NAD(P)-bd_dom_sf"/>
</dbReference>
<evidence type="ECO:0000313" key="3">
    <source>
        <dbReference type="Proteomes" id="UP000237819"/>
    </source>
</evidence>
<accession>A0A2S8GPJ3</accession>
<comment type="caution">
    <text evidence="2">The sequence shown here is derived from an EMBL/GenBank/DDBJ whole genome shotgun (WGS) entry which is preliminary data.</text>
</comment>
<dbReference type="InterPro" id="IPR051783">
    <property type="entry name" value="NAD(P)-dependent_oxidoreduct"/>
</dbReference>